<protein>
    <submittedName>
        <fullName evidence="1">Uncharacterized protein</fullName>
    </submittedName>
</protein>
<organism evidence="1 2">
    <name type="scientific">Actinomadura adrarensis</name>
    <dbReference type="NCBI Taxonomy" id="1819600"/>
    <lineage>
        <taxon>Bacteria</taxon>
        <taxon>Bacillati</taxon>
        <taxon>Actinomycetota</taxon>
        <taxon>Actinomycetes</taxon>
        <taxon>Streptosporangiales</taxon>
        <taxon>Thermomonosporaceae</taxon>
        <taxon>Actinomadura</taxon>
    </lineage>
</organism>
<feature type="non-terminal residue" evidence="1">
    <location>
        <position position="1"/>
    </location>
</feature>
<evidence type="ECO:0000313" key="2">
    <source>
        <dbReference type="Proteomes" id="UP001597083"/>
    </source>
</evidence>
<dbReference type="EMBL" id="JBHTIR010001107">
    <property type="protein sequence ID" value="MFD0852153.1"/>
    <property type="molecule type" value="Genomic_DNA"/>
</dbReference>
<dbReference type="Proteomes" id="UP001597083">
    <property type="component" value="Unassembled WGS sequence"/>
</dbReference>
<comment type="caution">
    <text evidence="1">The sequence shown here is derived from an EMBL/GenBank/DDBJ whole genome shotgun (WGS) entry which is preliminary data.</text>
</comment>
<sequence>ELERNRPIALSAIEGDDRGEGFFADLSIVAIGLDEDERIDEAAGTMRVESWLEPVLSWPDRFVTPFEDPSQGLPFLDGP</sequence>
<reference evidence="2" key="1">
    <citation type="journal article" date="2019" name="Int. J. Syst. Evol. Microbiol.">
        <title>The Global Catalogue of Microorganisms (GCM) 10K type strain sequencing project: providing services to taxonomists for standard genome sequencing and annotation.</title>
        <authorList>
            <consortium name="The Broad Institute Genomics Platform"/>
            <consortium name="The Broad Institute Genome Sequencing Center for Infectious Disease"/>
            <person name="Wu L."/>
            <person name="Ma J."/>
        </authorList>
    </citation>
    <scope>NUCLEOTIDE SEQUENCE [LARGE SCALE GENOMIC DNA]</scope>
    <source>
        <strain evidence="2">JCM 31696</strain>
    </source>
</reference>
<accession>A0ABW3CEM2</accession>
<name>A0ABW3CEM2_9ACTN</name>
<gene>
    <name evidence="1" type="ORF">ACFQ07_07970</name>
</gene>
<keyword evidence="2" id="KW-1185">Reference proteome</keyword>
<proteinExistence type="predicted"/>
<evidence type="ECO:0000313" key="1">
    <source>
        <dbReference type="EMBL" id="MFD0852153.1"/>
    </source>
</evidence>